<gene>
    <name evidence="1" type="ORF">Tci_835021</name>
</gene>
<protein>
    <submittedName>
        <fullName evidence="1">Uncharacterized protein</fullName>
    </submittedName>
</protein>
<dbReference type="EMBL" id="BKCJ010996345">
    <property type="protein sequence ID" value="GFC63051.1"/>
    <property type="molecule type" value="Genomic_DNA"/>
</dbReference>
<reference evidence="1" key="1">
    <citation type="journal article" date="2019" name="Sci. Rep.">
        <title>Draft genome of Tanacetum cinerariifolium, the natural source of mosquito coil.</title>
        <authorList>
            <person name="Yamashiro T."/>
            <person name="Shiraishi A."/>
            <person name="Satake H."/>
            <person name="Nakayama K."/>
        </authorList>
    </citation>
    <scope>NUCLEOTIDE SEQUENCE</scope>
</reference>
<proteinExistence type="predicted"/>
<evidence type="ECO:0000313" key="1">
    <source>
        <dbReference type="EMBL" id="GFC63051.1"/>
    </source>
</evidence>
<feature type="non-terminal residue" evidence="1">
    <location>
        <position position="1"/>
    </location>
</feature>
<dbReference type="AlphaFoldDB" id="A0A699QIW5"/>
<sequence length="181" mass="20238">RTCGTSSNQFLFSSPSLALMPSIRMLDGCKSLFDVQWVLDGCKSLDDVQWVLDRCSMVGSFDLSVVVSDLIAFATTNLGLECMLQNPSWNSLIMYSAWRGPTHCNHGLRNDLRYRTPFIKEYCMDFILTVRAFIVSTGSVPSVRYLSSGVIQEYPCYSTTAKISLSSVDFFSTSTKTCLVR</sequence>
<organism evidence="1">
    <name type="scientific">Tanacetum cinerariifolium</name>
    <name type="common">Dalmatian daisy</name>
    <name type="synonym">Chrysanthemum cinerariifolium</name>
    <dbReference type="NCBI Taxonomy" id="118510"/>
    <lineage>
        <taxon>Eukaryota</taxon>
        <taxon>Viridiplantae</taxon>
        <taxon>Streptophyta</taxon>
        <taxon>Embryophyta</taxon>
        <taxon>Tracheophyta</taxon>
        <taxon>Spermatophyta</taxon>
        <taxon>Magnoliopsida</taxon>
        <taxon>eudicotyledons</taxon>
        <taxon>Gunneridae</taxon>
        <taxon>Pentapetalae</taxon>
        <taxon>asterids</taxon>
        <taxon>campanulids</taxon>
        <taxon>Asterales</taxon>
        <taxon>Asteraceae</taxon>
        <taxon>Asteroideae</taxon>
        <taxon>Anthemideae</taxon>
        <taxon>Anthemidinae</taxon>
        <taxon>Tanacetum</taxon>
    </lineage>
</organism>
<accession>A0A699QIW5</accession>
<comment type="caution">
    <text evidence="1">The sequence shown here is derived from an EMBL/GenBank/DDBJ whole genome shotgun (WGS) entry which is preliminary data.</text>
</comment>
<name>A0A699QIW5_TANCI</name>